<dbReference type="InterPro" id="IPR006528">
    <property type="entry name" value="Phage_head_morphogenesis_dom"/>
</dbReference>
<dbReference type="Pfam" id="PF04233">
    <property type="entry name" value="Phage_Mu_F"/>
    <property type="match status" value="1"/>
</dbReference>
<dbReference type="Proteomes" id="UP000680206">
    <property type="component" value="Unassembled WGS sequence"/>
</dbReference>
<keyword evidence="4" id="KW-1185">Reference proteome</keyword>
<comment type="caution">
    <text evidence="3">The sequence shown here is derived from an EMBL/GenBank/DDBJ whole genome shotgun (WGS) entry which is preliminary data.</text>
</comment>
<dbReference type="Pfam" id="PF04860">
    <property type="entry name" value="Phage_portal"/>
    <property type="match status" value="1"/>
</dbReference>
<feature type="region of interest" description="Disordered" evidence="1">
    <location>
        <begin position="421"/>
        <end position="526"/>
    </location>
</feature>
<feature type="compositionally biased region" description="Pro residues" evidence="1">
    <location>
        <begin position="426"/>
        <end position="439"/>
    </location>
</feature>
<evidence type="ECO:0000313" key="3">
    <source>
        <dbReference type="EMBL" id="MBO2461702.1"/>
    </source>
</evidence>
<evidence type="ECO:0000259" key="2">
    <source>
        <dbReference type="Pfam" id="PF04233"/>
    </source>
</evidence>
<feature type="compositionally biased region" description="Low complexity" evidence="1">
    <location>
        <begin position="440"/>
        <end position="463"/>
    </location>
</feature>
<evidence type="ECO:0000256" key="1">
    <source>
        <dbReference type="SAM" id="MobiDB-lite"/>
    </source>
</evidence>
<feature type="region of interest" description="Disordered" evidence="1">
    <location>
        <begin position="843"/>
        <end position="865"/>
    </location>
</feature>
<dbReference type="SUPFAM" id="SSF55729">
    <property type="entry name" value="Acyl-CoA N-acyltransferases (Nat)"/>
    <property type="match status" value="1"/>
</dbReference>
<name>A0ABS3RYC1_9ACTN</name>
<dbReference type="RefSeq" id="WP_208245165.1">
    <property type="nucleotide sequence ID" value="NZ_JAGEPF010000018.1"/>
</dbReference>
<sequence length="1079" mass="117701">MPRRFLPTLARPARVDTKPAVATDEKVVLASYYNALTAAGLYNTRQTRPWPVERAVAEAYERLVWVFKSVEAIAGHASRLPVRIKDGEQVIEDHPLYRVLNKKANPLETGRQFRKRLSAQLLLSKRGAFVELTRSRGGDIVRMDLLPPGRTRPIPGAGQTLVDHYEVWRADGSKTEIDPENVRWFREPHPLDPYCGVTPLEAAGLSVELDFFSRLYNVSFMRNDARPGGILGIDGEMDEKEMATVESRFAPGPVDAGKLTVINGKISYVDLAARPRDAQYEVTSKSAKLEILAAFGVPESILGYAADRTFDNASQEELTFWRATMKPHLDLIATGFDEDSEDDLDTFLDTSDVEVLQQAKTEKRAEMREEFAAGLVTPDEYREYAGYDAVDMPQTRALYIPSGSTPVPTSEKDAVELGVGAAEPPLQNPPPLHGDPQAPPGQQGAQPAAEPPADGAPPAQGAAPNPPRTPPATPPPPGRAAPPPRPAAAPARKALRLIVTKADRAPRTRSQPGSADDEEAVSHPDRTAHDKLEAALAAALSALVVRLAERALARIASPKSRKGTRHWVAQYDVDTRVGAKALDAAKAVNAQAWRTEAANTVTPIVEAAARAAARALLDDVAGDTDVDVDELTGQIVDLVAESADRQAQHLAILINQADKQGRELEEIRDLVRAHEKQLTGWADRIAATAATATTAGARDAAAQALADADPNAAVQRMWLTRQDDKVRDTHKAVHGHHEPLGEPFHVGEATLRYPGDPFGPPGETFNCRCLLQFRVRRSGQYTSAPEGEVPRAEHLAATGTDGKTYTLRVKDAVAGRHVPGTPYHWRHGWEPLDAATAARHGKPFAGADHLTGGQQDGGADTRQHPPVESLLSAVGDREKLREAVRAVAQRADLPEGVEVGEVSASQGSWMLRLQTKDGEQVGWFERMVNADHKFVHHETAKVKRAWQKKGIATAVNREFENWYRESGIEQITLTAQGGEPFNGGYTWARAGYDWNKHTAQAELTHMFDELGKAAPDDAALRQTLDTWRSQVKAAPYDPSAWPTPAELAAFGYRPGAADWPGKQVMKQQTWSGVKKLVKR</sequence>
<dbReference type="InterPro" id="IPR006944">
    <property type="entry name" value="Phage/GTA_portal"/>
</dbReference>
<dbReference type="InterPro" id="IPR016181">
    <property type="entry name" value="Acyl_CoA_acyltransferase"/>
</dbReference>
<accession>A0ABS3RYC1</accession>
<feature type="domain" description="Phage head morphogenesis" evidence="2">
    <location>
        <begin position="654"/>
        <end position="771"/>
    </location>
</feature>
<proteinExistence type="predicted"/>
<reference evidence="3 4" key="1">
    <citation type="submission" date="2021-03" db="EMBL/GenBank/DDBJ databases">
        <title>Actinomadura violae sp. nov., isolated from lichen in Thailand.</title>
        <authorList>
            <person name="Kanchanasin P."/>
            <person name="Saeng-In P."/>
            <person name="Phongsopitanun W."/>
            <person name="Yuki M."/>
            <person name="Kudo T."/>
            <person name="Ohkuma M."/>
            <person name="Tanasupawat S."/>
        </authorList>
    </citation>
    <scope>NUCLEOTIDE SEQUENCE [LARGE SCALE GENOMIC DNA]</scope>
    <source>
        <strain evidence="3 4">LCR2-06</strain>
    </source>
</reference>
<dbReference type="EMBL" id="JAGEPF010000018">
    <property type="protein sequence ID" value="MBO2461702.1"/>
    <property type="molecule type" value="Genomic_DNA"/>
</dbReference>
<gene>
    <name evidence="3" type="ORF">J4709_29445</name>
</gene>
<organism evidence="3 4">
    <name type="scientific">Actinomadura violacea</name>
    <dbReference type="NCBI Taxonomy" id="2819934"/>
    <lineage>
        <taxon>Bacteria</taxon>
        <taxon>Bacillati</taxon>
        <taxon>Actinomycetota</taxon>
        <taxon>Actinomycetes</taxon>
        <taxon>Streptosporangiales</taxon>
        <taxon>Thermomonosporaceae</taxon>
        <taxon>Actinomadura</taxon>
    </lineage>
</organism>
<protein>
    <submittedName>
        <fullName evidence="3">Phage portal protein</fullName>
    </submittedName>
</protein>
<evidence type="ECO:0000313" key="4">
    <source>
        <dbReference type="Proteomes" id="UP000680206"/>
    </source>
</evidence>
<feature type="compositionally biased region" description="Pro residues" evidence="1">
    <location>
        <begin position="464"/>
        <end position="487"/>
    </location>
</feature>